<dbReference type="Pfam" id="PF03061">
    <property type="entry name" value="4HBT"/>
    <property type="match status" value="1"/>
</dbReference>
<reference evidence="5" key="1">
    <citation type="journal article" date="2019" name="Int. J. Syst. Evol. Microbiol.">
        <title>The Global Catalogue of Microorganisms (GCM) 10K type strain sequencing project: providing services to taxonomists for standard genome sequencing and annotation.</title>
        <authorList>
            <consortium name="The Broad Institute Genomics Platform"/>
            <consortium name="The Broad Institute Genome Sequencing Center for Infectious Disease"/>
            <person name="Wu L."/>
            <person name="Ma J."/>
        </authorList>
    </citation>
    <scope>NUCLEOTIDE SEQUENCE [LARGE SCALE GENOMIC DNA]</scope>
    <source>
        <strain evidence="5">JCM 16545</strain>
    </source>
</reference>
<dbReference type="InterPro" id="IPR029069">
    <property type="entry name" value="HotDog_dom_sf"/>
</dbReference>
<feature type="domain" description="Thioesterase" evidence="3">
    <location>
        <begin position="20"/>
        <end position="99"/>
    </location>
</feature>
<dbReference type="EC" id="3.1.2.-" evidence="4"/>
<evidence type="ECO:0000256" key="2">
    <source>
        <dbReference type="ARBA" id="ARBA00022801"/>
    </source>
</evidence>
<gene>
    <name evidence="4" type="ORF">ACFSQZ_08865</name>
</gene>
<dbReference type="GO" id="GO:0016787">
    <property type="term" value="F:hydrolase activity"/>
    <property type="evidence" value="ECO:0007669"/>
    <property type="project" value="UniProtKB-KW"/>
</dbReference>
<dbReference type="Gene3D" id="3.10.129.10">
    <property type="entry name" value="Hotdog Thioesterase"/>
    <property type="match status" value="1"/>
</dbReference>
<sequence>MKSFPVFERRVNFADTDLAGIVHFSNILRFIEEAEHAAMFSAGVAPVSNVGGFPKVHVKCDYRSPLKFGDVADILLEIVKMGEKSLSWNFKVYAGQRVVAEGTMVTVFVTSSGEGTVIPLGMREALES</sequence>
<keyword evidence="5" id="KW-1185">Reference proteome</keyword>
<keyword evidence="2 4" id="KW-0378">Hydrolase</keyword>
<protein>
    <submittedName>
        <fullName evidence="4">Acyl-CoA thioesterase</fullName>
        <ecNumber evidence="4">3.1.2.-</ecNumber>
    </submittedName>
</protein>
<dbReference type="InterPro" id="IPR050563">
    <property type="entry name" value="4-hydroxybenzoyl-CoA_TE"/>
</dbReference>
<dbReference type="PANTHER" id="PTHR31793:SF27">
    <property type="entry name" value="NOVEL THIOESTERASE SUPERFAMILY DOMAIN AND SAPOSIN A-TYPE DOMAIN CONTAINING PROTEIN (0610012H03RIK)"/>
    <property type="match status" value="1"/>
</dbReference>
<evidence type="ECO:0000313" key="5">
    <source>
        <dbReference type="Proteomes" id="UP001597297"/>
    </source>
</evidence>
<name>A0ABW5E1T9_9BACT</name>
<dbReference type="CDD" id="cd00586">
    <property type="entry name" value="4HBT"/>
    <property type="match status" value="1"/>
</dbReference>
<comment type="similarity">
    <text evidence="1">Belongs to the 4-hydroxybenzoyl-CoA thioesterase family.</text>
</comment>
<evidence type="ECO:0000259" key="3">
    <source>
        <dbReference type="Pfam" id="PF03061"/>
    </source>
</evidence>
<comment type="caution">
    <text evidence="4">The sequence shown here is derived from an EMBL/GenBank/DDBJ whole genome shotgun (WGS) entry which is preliminary data.</text>
</comment>
<dbReference type="Proteomes" id="UP001597297">
    <property type="component" value="Unassembled WGS sequence"/>
</dbReference>
<dbReference type="EMBL" id="JBHUJC010000025">
    <property type="protein sequence ID" value="MFD2276576.1"/>
    <property type="molecule type" value="Genomic_DNA"/>
</dbReference>
<evidence type="ECO:0000313" key="4">
    <source>
        <dbReference type="EMBL" id="MFD2276576.1"/>
    </source>
</evidence>
<organism evidence="4 5">
    <name type="scientific">Rubritalea spongiae</name>
    <dbReference type="NCBI Taxonomy" id="430797"/>
    <lineage>
        <taxon>Bacteria</taxon>
        <taxon>Pseudomonadati</taxon>
        <taxon>Verrucomicrobiota</taxon>
        <taxon>Verrucomicrobiia</taxon>
        <taxon>Verrucomicrobiales</taxon>
        <taxon>Rubritaleaceae</taxon>
        <taxon>Rubritalea</taxon>
    </lineage>
</organism>
<dbReference type="InterPro" id="IPR006683">
    <property type="entry name" value="Thioestr_dom"/>
</dbReference>
<dbReference type="PANTHER" id="PTHR31793">
    <property type="entry name" value="4-HYDROXYBENZOYL-COA THIOESTERASE FAMILY MEMBER"/>
    <property type="match status" value="1"/>
</dbReference>
<dbReference type="SUPFAM" id="SSF54637">
    <property type="entry name" value="Thioesterase/thiol ester dehydrase-isomerase"/>
    <property type="match status" value="1"/>
</dbReference>
<accession>A0ABW5E1T9</accession>
<dbReference type="RefSeq" id="WP_377092925.1">
    <property type="nucleotide sequence ID" value="NZ_JBHSJM010000001.1"/>
</dbReference>
<proteinExistence type="inferred from homology"/>
<evidence type="ECO:0000256" key="1">
    <source>
        <dbReference type="ARBA" id="ARBA00005953"/>
    </source>
</evidence>